<dbReference type="PANTHER" id="PTHR23519:SF1">
    <property type="entry name" value="AUTOPHAGY-RELATED PROTEIN 22"/>
    <property type="match status" value="1"/>
</dbReference>
<keyword evidence="3" id="KW-0813">Transport</keyword>
<evidence type="ECO:0000256" key="2">
    <source>
        <dbReference type="ARBA" id="ARBA00006978"/>
    </source>
</evidence>
<dbReference type="SUPFAM" id="SSF103473">
    <property type="entry name" value="MFS general substrate transporter"/>
    <property type="match status" value="1"/>
</dbReference>
<feature type="transmembrane region" description="Helical" evidence="7">
    <location>
        <begin position="108"/>
        <end position="129"/>
    </location>
</feature>
<evidence type="ECO:0000256" key="7">
    <source>
        <dbReference type="SAM" id="Phobius"/>
    </source>
</evidence>
<comment type="caution">
    <text evidence="8">The sequence shown here is derived from an EMBL/GenBank/DDBJ whole genome shotgun (WGS) entry which is preliminary data.</text>
</comment>
<dbReference type="OrthoDB" id="2012765at2759"/>
<gene>
    <name evidence="8" type="ORF">PPROV_000315400</name>
</gene>
<dbReference type="InterPro" id="IPR024671">
    <property type="entry name" value="Atg22-like"/>
</dbReference>
<feature type="transmembrane region" description="Helical" evidence="7">
    <location>
        <begin position="236"/>
        <end position="259"/>
    </location>
</feature>
<evidence type="ECO:0000256" key="1">
    <source>
        <dbReference type="ARBA" id="ARBA00004127"/>
    </source>
</evidence>
<organism evidence="8 9">
    <name type="scientific">Pycnococcus provasolii</name>
    <dbReference type="NCBI Taxonomy" id="41880"/>
    <lineage>
        <taxon>Eukaryota</taxon>
        <taxon>Viridiplantae</taxon>
        <taxon>Chlorophyta</taxon>
        <taxon>Pseudoscourfieldiophyceae</taxon>
        <taxon>Pseudoscourfieldiales</taxon>
        <taxon>Pycnococcaceae</taxon>
        <taxon>Pycnococcus</taxon>
    </lineage>
</organism>
<feature type="transmembrane region" description="Helical" evidence="7">
    <location>
        <begin position="510"/>
        <end position="530"/>
    </location>
</feature>
<dbReference type="EMBL" id="BNJQ01000007">
    <property type="protein sequence ID" value="GHP04400.1"/>
    <property type="molecule type" value="Genomic_DNA"/>
</dbReference>
<feature type="transmembrane region" description="Helical" evidence="7">
    <location>
        <begin position="141"/>
        <end position="160"/>
    </location>
</feature>
<evidence type="ECO:0000256" key="3">
    <source>
        <dbReference type="ARBA" id="ARBA00022448"/>
    </source>
</evidence>
<accession>A0A830HF08</accession>
<protein>
    <submittedName>
        <fullName evidence="8">Autophagy protein 22</fullName>
    </submittedName>
</protein>
<keyword evidence="6 7" id="KW-0472">Membrane</keyword>
<dbReference type="PANTHER" id="PTHR23519">
    <property type="entry name" value="AUTOPHAGY-RELATED PROTEIN 22"/>
    <property type="match status" value="1"/>
</dbReference>
<sequence length="579" mass="63240">MAAALQVTTFTTSKEIRAWYGYDAANSPYSQVVIAIFAPLLMEKLADTHANHGAAELTCEEQDTETKVYPCRACVEGVGDRLFTNANTHVSLPNRRVNLFGSVAINPVAYASLFISFSVIFQAFSFVTFGAHADYGAYRLALLRIIAILGALSTMAFALIPGGNDNHRYWEIPGLLTIVSNVLFGLSVVYYNAFLPLIVANHPEVVSSRQNGDADDVYEAVQRRVENEISSKGMTWGYAGGVLMLLVSGGVLLISGALAKDAQPHVIANGYKFTCLVAGTWWLVGTLACTAYMHPRPGPPLPFKKPDADASILERARYYSRVATLGWVSTARTLRKSYTNLPTTFLYLIIYFIYSDTFSTISSVGILYARSQLCLGPGSLFVVAVLVPLFALLGNMLWLKLSVAYNLSNRFMVVLILAASALIPAWGLLSFTGIGLGFQKQWEVYLLSVSFGLCLGGLQSYSRTLYANFVPPGSESEFFALYEVTDKGSSWLGPMIVAALNQGSSDGLRFAFVYLLVGTLVPTIVLFFFVDETKGRAEAEAYAEGESSKKMIVSDTNDDDDDRHHHKYGGIQMLDTSTI</sequence>
<dbReference type="Pfam" id="PF11700">
    <property type="entry name" value="ATG22"/>
    <property type="match status" value="1"/>
</dbReference>
<feature type="transmembrane region" description="Helical" evidence="7">
    <location>
        <begin position="380"/>
        <end position="399"/>
    </location>
</feature>
<dbReference type="AlphaFoldDB" id="A0A830HF08"/>
<evidence type="ECO:0000256" key="5">
    <source>
        <dbReference type="ARBA" id="ARBA00022989"/>
    </source>
</evidence>
<comment type="similarity">
    <text evidence="2">Belongs to the ATG22 family.</text>
</comment>
<evidence type="ECO:0000313" key="9">
    <source>
        <dbReference type="Proteomes" id="UP000660262"/>
    </source>
</evidence>
<proteinExistence type="inferred from homology"/>
<dbReference type="InterPro" id="IPR050495">
    <property type="entry name" value="ATG22/LtaA_families"/>
</dbReference>
<keyword evidence="9" id="KW-1185">Reference proteome</keyword>
<dbReference type="InterPro" id="IPR036259">
    <property type="entry name" value="MFS_trans_sf"/>
</dbReference>
<comment type="subcellular location">
    <subcellularLocation>
        <location evidence="1">Endomembrane system</location>
        <topology evidence="1">Multi-pass membrane protein</topology>
    </subcellularLocation>
</comment>
<feature type="transmembrane region" description="Helical" evidence="7">
    <location>
        <begin position="172"/>
        <end position="193"/>
    </location>
</feature>
<name>A0A830HF08_9CHLO</name>
<evidence type="ECO:0000256" key="4">
    <source>
        <dbReference type="ARBA" id="ARBA00022692"/>
    </source>
</evidence>
<dbReference type="GO" id="GO:0012505">
    <property type="term" value="C:endomembrane system"/>
    <property type="evidence" value="ECO:0007669"/>
    <property type="project" value="UniProtKB-SubCell"/>
</dbReference>
<dbReference type="Proteomes" id="UP000660262">
    <property type="component" value="Unassembled WGS sequence"/>
</dbReference>
<evidence type="ECO:0000313" key="8">
    <source>
        <dbReference type="EMBL" id="GHP04400.1"/>
    </source>
</evidence>
<dbReference type="Gene3D" id="1.20.1250.20">
    <property type="entry name" value="MFS general substrate transporter like domains"/>
    <property type="match status" value="1"/>
</dbReference>
<feature type="transmembrane region" description="Helical" evidence="7">
    <location>
        <begin position="444"/>
        <end position="462"/>
    </location>
</feature>
<feature type="transmembrane region" description="Helical" evidence="7">
    <location>
        <begin position="271"/>
        <end position="293"/>
    </location>
</feature>
<keyword evidence="5 7" id="KW-1133">Transmembrane helix</keyword>
<evidence type="ECO:0000256" key="6">
    <source>
        <dbReference type="ARBA" id="ARBA00023136"/>
    </source>
</evidence>
<reference evidence="8" key="1">
    <citation type="submission" date="2020-10" db="EMBL/GenBank/DDBJ databases">
        <title>Unveiling of a novel bifunctional photoreceptor, Dualchrome1, isolated from a cosmopolitan green alga.</title>
        <authorList>
            <person name="Suzuki S."/>
            <person name="Kawachi M."/>
        </authorList>
    </citation>
    <scope>NUCLEOTIDE SEQUENCE</scope>
    <source>
        <strain evidence="8">NIES 2893</strain>
    </source>
</reference>
<keyword evidence="4 7" id="KW-0812">Transmembrane</keyword>
<feature type="transmembrane region" description="Helical" evidence="7">
    <location>
        <begin position="345"/>
        <end position="368"/>
    </location>
</feature>
<feature type="transmembrane region" description="Helical" evidence="7">
    <location>
        <begin position="411"/>
        <end position="432"/>
    </location>
</feature>